<dbReference type="GO" id="GO:0051301">
    <property type="term" value="P:cell division"/>
    <property type="evidence" value="ECO:0007669"/>
    <property type="project" value="UniProtKB-KW"/>
</dbReference>
<name>A0A0F6W4L1_9BACT</name>
<comment type="pathway">
    <text evidence="2">Cell wall biogenesis; peptidoglycan biosynthesis.</text>
</comment>
<dbReference type="AlphaFoldDB" id="A0A0F6W4L1"/>
<evidence type="ECO:0000256" key="6">
    <source>
        <dbReference type="ARBA" id="ARBA00022679"/>
    </source>
</evidence>
<evidence type="ECO:0000256" key="17">
    <source>
        <dbReference type="ARBA" id="ARBA00041185"/>
    </source>
</evidence>
<dbReference type="GO" id="GO:0009252">
    <property type="term" value="P:peptidoglycan biosynthetic process"/>
    <property type="evidence" value="ECO:0007669"/>
    <property type="project" value="UniProtKB-KW"/>
</dbReference>
<keyword evidence="7 22" id="KW-0812">Transmembrane</keyword>
<comment type="catalytic activity">
    <reaction evidence="20">
        <text>[GlcNAc-(1-&gt;4)-Mur2Ac(oyl-L-Ala-gamma-D-Glu-L-Lys-D-Ala-D-Ala)](n)-di-trans,octa-cis-undecaprenyl diphosphate + beta-D-GlcNAc-(1-&gt;4)-Mur2Ac(oyl-L-Ala-gamma-D-Glu-L-Lys-D-Ala-D-Ala)-di-trans,octa-cis-undecaprenyl diphosphate = [GlcNAc-(1-&gt;4)-Mur2Ac(oyl-L-Ala-gamma-D-Glu-L-Lys-D-Ala-D-Ala)](n+1)-di-trans,octa-cis-undecaprenyl diphosphate + di-trans,octa-cis-undecaprenyl diphosphate + H(+)</text>
        <dbReference type="Rhea" id="RHEA:23708"/>
        <dbReference type="Rhea" id="RHEA-COMP:9602"/>
        <dbReference type="Rhea" id="RHEA-COMP:9603"/>
        <dbReference type="ChEBI" id="CHEBI:15378"/>
        <dbReference type="ChEBI" id="CHEBI:58405"/>
        <dbReference type="ChEBI" id="CHEBI:60033"/>
        <dbReference type="ChEBI" id="CHEBI:78435"/>
        <dbReference type="EC" id="2.4.99.28"/>
    </reaction>
</comment>
<dbReference type="Proteomes" id="UP000034883">
    <property type="component" value="Chromosome"/>
</dbReference>
<feature type="transmembrane region" description="Helical" evidence="22">
    <location>
        <begin position="178"/>
        <end position="196"/>
    </location>
</feature>
<evidence type="ECO:0000256" key="19">
    <source>
        <dbReference type="ARBA" id="ARBA00044770"/>
    </source>
</evidence>
<dbReference type="PROSITE" id="PS00428">
    <property type="entry name" value="FTSW_RODA_SPOVE"/>
    <property type="match status" value="1"/>
</dbReference>
<dbReference type="PANTHER" id="PTHR30474:SF2">
    <property type="entry name" value="PEPTIDOGLYCAN GLYCOSYLTRANSFERASE FTSW-RELATED"/>
    <property type="match status" value="1"/>
</dbReference>
<evidence type="ECO:0000256" key="21">
    <source>
        <dbReference type="SAM" id="MobiDB-lite"/>
    </source>
</evidence>
<evidence type="ECO:0000256" key="1">
    <source>
        <dbReference type="ARBA" id="ARBA00004651"/>
    </source>
</evidence>
<dbReference type="GO" id="GO:0015648">
    <property type="term" value="F:lipid-linked peptidoglycan transporter activity"/>
    <property type="evidence" value="ECO:0007669"/>
    <property type="project" value="TreeGrafter"/>
</dbReference>
<evidence type="ECO:0000256" key="11">
    <source>
        <dbReference type="ARBA" id="ARBA00023136"/>
    </source>
</evidence>
<evidence type="ECO:0000256" key="18">
    <source>
        <dbReference type="ARBA" id="ARBA00041418"/>
    </source>
</evidence>
<evidence type="ECO:0000256" key="15">
    <source>
        <dbReference type="ARBA" id="ARBA00033270"/>
    </source>
</evidence>
<dbReference type="InterPro" id="IPR013437">
    <property type="entry name" value="FtsW"/>
</dbReference>
<evidence type="ECO:0000256" key="13">
    <source>
        <dbReference type="ARBA" id="ARBA00023316"/>
    </source>
</evidence>
<keyword evidence="12" id="KW-0131">Cell cycle</keyword>
<evidence type="ECO:0000313" key="24">
    <source>
        <dbReference type="Proteomes" id="UP000034883"/>
    </source>
</evidence>
<feature type="transmembrane region" description="Helical" evidence="22">
    <location>
        <begin position="115"/>
        <end position="136"/>
    </location>
</feature>
<keyword evidence="10 22" id="KW-1133">Transmembrane helix</keyword>
<dbReference type="InterPro" id="IPR018365">
    <property type="entry name" value="Cell_cycle_FtsW-rel_CS"/>
</dbReference>
<feature type="transmembrane region" description="Helical" evidence="22">
    <location>
        <begin position="50"/>
        <end position="73"/>
    </location>
</feature>
<evidence type="ECO:0000256" key="20">
    <source>
        <dbReference type="ARBA" id="ARBA00049902"/>
    </source>
</evidence>
<evidence type="ECO:0000256" key="9">
    <source>
        <dbReference type="ARBA" id="ARBA00022984"/>
    </source>
</evidence>
<protein>
    <recommendedName>
        <fullName evidence="17">Probable peptidoglycan glycosyltransferase FtsW</fullName>
        <ecNumber evidence="19">2.4.99.28</ecNumber>
    </recommendedName>
    <alternativeName>
        <fullName evidence="18">Cell division protein FtsW</fullName>
    </alternativeName>
    <alternativeName>
        <fullName evidence="15">Cell wall polymerase</fullName>
    </alternativeName>
    <alternativeName>
        <fullName evidence="14">Peptidoglycan polymerase</fullName>
    </alternativeName>
</protein>
<feature type="compositionally biased region" description="Polar residues" evidence="21">
    <location>
        <begin position="407"/>
        <end position="418"/>
    </location>
</feature>
<dbReference type="GO" id="GO:0071555">
    <property type="term" value="P:cell wall organization"/>
    <property type="evidence" value="ECO:0007669"/>
    <property type="project" value="UniProtKB-KW"/>
</dbReference>
<feature type="transmembrane region" description="Helical" evidence="22">
    <location>
        <begin position="311"/>
        <end position="331"/>
    </location>
</feature>
<keyword evidence="5" id="KW-0328">Glycosyltransferase</keyword>
<keyword evidence="24" id="KW-1185">Reference proteome</keyword>
<evidence type="ECO:0000256" key="3">
    <source>
        <dbReference type="ARBA" id="ARBA00022475"/>
    </source>
</evidence>
<keyword evidence="11 22" id="KW-0472">Membrane</keyword>
<dbReference type="Pfam" id="PF01098">
    <property type="entry name" value="FTSW_RODA_SPOVE"/>
    <property type="match status" value="1"/>
</dbReference>
<evidence type="ECO:0000256" key="10">
    <source>
        <dbReference type="ARBA" id="ARBA00022989"/>
    </source>
</evidence>
<keyword evidence="3" id="KW-1003">Cell membrane</keyword>
<organism evidence="23 24">
    <name type="scientific">Sandaracinus amylolyticus</name>
    <dbReference type="NCBI Taxonomy" id="927083"/>
    <lineage>
        <taxon>Bacteria</taxon>
        <taxon>Pseudomonadati</taxon>
        <taxon>Myxococcota</taxon>
        <taxon>Polyangia</taxon>
        <taxon>Polyangiales</taxon>
        <taxon>Sandaracinaceae</taxon>
        <taxon>Sandaracinus</taxon>
    </lineage>
</organism>
<evidence type="ECO:0000256" key="8">
    <source>
        <dbReference type="ARBA" id="ARBA00022960"/>
    </source>
</evidence>
<evidence type="ECO:0000256" key="2">
    <source>
        <dbReference type="ARBA" id="ARBA00004752"/>
    </source>
</evidence>
<dbReference type="KEGG" id="samy:DB32_004449"/>
<dbReference type="PANTHER" id="PTHR30474">
    <property type="entry name" value="CELL CYCLE PROTEIN"/>
    <property type="match status" value="1"/>
</dbReference>
<keyword evidence="6" id="KW-0808">Transferase</keyword>
<sequence length="434" mass="45737">MGMIRSWIAARFRKSEMPLRVADVPRASVPAPAPSLLGGWPKAIGPSDPVLLGIVLALIAFGVVMTFSASAVFASQRFHDGHFFLVRQAIFAGIALPVMIVVSRIDYHLLRPLTYPILGVTIALLVYVALGFGHSAGGAARWIAIGPFHVQPAEVAKVAMILWLAYSLSKKQEAIRTFKVGILPHLLVMGFLALLCLRQPDFGSAVMICVITFVLLFAAGAKVGPILSMVLAGAGLAVLLVISSPYRMRRVEAFLDPFGHRQDAGYQVAESIIAFGSGGATGVGIGDSRQKLFFLPEAHTDFVSAIIGEELGFVGIALLVLAFVLIVVRGVRVAFRAADDYGSFLAIGVTMFVGLQAFTNLAVAMGMVPTKGLVLPFVSYGGSALLVNAAAMGLLLNVSRPREGDETATSESTQTGNARASAPSGFRTIEGGAA</sequence>
<gene>
    <name evidence="23" type="ORF">DB32_004449</name>
</gene>
<evidence type="ECO:0000256" key="4">
    <source>
        <dbReference type="ARBA" id="ARBA00022618"/>
    </source>
</evidence>
<dbReference type="GO" id="GO:0005886">
    <property type="term" value="C:plasma membrane"/>
    <property type="evidence" value="ECO:0007669"/>
    <property type="project" value="UniProtKB-SubCell"/>
</dbReference>
<dbReference type="EMBL" id="CP011125">
    <property type="protein sequence ID" value="AKF07300.1"/>
    <property type="molecule type" value="Genomic_DNA"/>
</dbReference>
<comment type="subcellular location">
    <subcellularLocation>
        <location evidence="1">Cell membrane</location>
        <topology evidence="1">Multi-pass membrane protein</topology>
    </subcellularLocation>
</comment>
<comment type="similarity">
    <text evidence="16">Belongs to the SEDS family. FtsW subfamily.</text>
</comment>
<evidence type="ECO:0000256" key="7">
    <source>
        <dbReference type="ARBA" id="ARBA00022692"/>
    </source>
</evidence>
<evidence type="ECO:0000256" key="16">
    <source>
        <dbReference type="ARBA" id="ARBA00038053"/>
    </source>
</evidence>
<feature type="transmembrane region" description="Helical" evidence="22">
    <location>
        <begin position="202"/>
        <end position="219"/>
    </location>
</feature>
<evidence type="ECO:0000256" key="22">
    <source>
        <dbReference type="SAM" id="Phobius"/>
    </source>
</evidence>
<dbReference type="STRING" id="927083.DB32_004449"/>
<feature type="transmembrane region" description="Helical" evidence="22">
    <location>
        <begin position="226"/>
        <end position="246"/>
    </location>
</feature>
<dbReference type="NCBIfam" id="TIGR02614">
    <property type="entry name" value="ftsW"/>
    <property type="match status" value="1"/>
</dbReference>
<feature type="region of interest" description="Disordered" evidence="21">
    <location>
        <begin position="403"/>
        <end position="434"/>
    </location>
</feature>
<keyword evidence="9" id="KW-0573">Peptidoglycan synthesis</keyword>
<feature type="transmembrane region" description="Helical" evidence="22">
    <location>
        <begin position="85"/>
        <end position="103"/>
    </location>
</feature>
<dbReference type="GO" id="GO:0008360">
    <property type="term" value="P:regulation of cell shape"/>
    <property type="evidence" value="ECO:0007669"/>
    <property type="project" value="UniProtKB-KW"/>
</dbReference>
<feature type="transmembrane region" description="Helical" evidence="22">
    <location>
        <begin position="343"/>
        <end position="365"/>
    </location>
</feature>
<dbReference type="InterPro" id="IPR001182">
    <property type="entry name" value="FtsW/RodA"/>
</dbReference>
<dbReference type="GO" id="GO:0008955">
    <property type="term" value="F:peptidoglycan glycosyltransferase activity"/>
    <property type="evidence" value="ECO:0007669"/>
    <property type="project" value="UniProtKB-EC"/>
</dbReference>
<evidence type="ECO:0000313" key="23">
    <source>
        <dbReference type="EMBL" id="AKF07300.1"/>
    </source>
</evidence>
<keyword evidence="4 23" id="KW-0132">Cell division</keyword>
<feature type="transmembrane region" description="Helical" evidence="22">
    <location>
        <begin position="377"/>
        <end position="396"/>
    </location>
</feature>
<dbReference type="GO" id="GO:0032153">
    <property type="term" value="C:cell division site"/>
    <property type="evidence" value="ECO:0007669"/>
    <property type="project" value="TreeGrafter"/>
</dbReference>
<evidence type="ECO:0000256" key="14">
    <source>
        <dbReference type="ARBA" id="ARBA00032370"/>
    </source>
</evidence>
<dbReference type="EC" id="2.4.99.28" evidence="19"/>
<proteinExistence type="inferred from homology"/>
<reference evidence="23 24" key="1">
    <citation type="submission" date="2015-03" db="EMBL/GenBank/DDBJ databases">
        <title>Genome assembly of Sandaracinus amylolyticus DSM 53668.</title>
        <authorList>
            <person name="Sharma G."/>
            <person name="Subramanian S."/>
        </authorList>
    </citation>
    <scope>NUCLEOTIDE SEQUENCE [LARGE SCALE GENOMIC DNA]</scope>
    <source>
        <strain evidence="23 24">DSM 53668</strain>
    </source>
</reference>
<evidence type="ECO:0000256" key="5">
    <source>
        <dbReference type="ARBA" id="ARBA00022676"/>
    </source>
</evidence>
<keyword evidence="13" id="KW-0961">Cell wall biogenesis/degradation</keyword>
<accession>A0A0F6W4L1</accession>
<evidence type="ECO:0000256" key="12">
    <source>
        <dbReference type="ARBA" id="ARBA00023306"/>
    </source>
</evidence>
<keyword evidence="8" id="KW-0133">Cell shape</keyword>